<evidence type="ECO:0000259" key="3">
    <source>
        <dbReference type="Pfam" id="PF24855"/>
    </source>
</evidence>
<feature type="transmembrane region" description="Helical" evidence="2">
    <location>
        <begin position="387"/>
        <end position="410"/>
    </location>
</feature>
<keyword evidence="2" id="KW-1133">Transmembrane helix</keyword>
<dbReference type="OrthoDB" id="2564812at2759"/>
<dbReference type="AlphaFoldDB" id="A0A6G1HFJ6"/>
<protein>
    <recommendedName>
        <fullName evidence="3">DUF7729 domain-containing protein</fullName>
    </recommendedName>
</protein>
<dbReference type="Pfam" id="PF24855">
    <property type="entry name" value="DUF7729"/>
    <property type="match status" value="1"/>
</dbReference>
<keyword evidence="2" id="KW-0472">Membrane</keyword>
<keyword evidence="5" id="KW-1185">Reference proteome</keyword>
<dbReference type="PANTHER" id="PTHR39460">
    <property type="entry name" value="EXPRESSED PROTEIN"/>
    <property type="match status" value="1"/>
</dbReference>
<reference evidence="4" key="1">
    <citation type="journal article" date="2020" name="Stud. Mycol.">
        <title>101 Dothideomycetes genomes: a test case for predicting lifestyles and emergence of pathogens.</title>
        <authorList>
            <person name="Haridas S."/>
            <person name="Albert R."/>
            <person name="Binder M."/>
            <person name="Bloem J."/>
            <person name="Labutti K."/>
            <person name="Salamov A."/>
            <person name="Andreopoulos B."/>
            <person name="Baker S."/>
            <person name="Barry K."/>
            <person name="Bills G."/>
            <person name="Bluhm B."/>
            <person name="Cannon C."/>
            <person name="Castanera R."/>
            <person name="Culley D."/>
            <person name="Daum C."/>
            <person name="Ezra D."/>
            <person name="Gonzalez J."/>
            <person name="Henrissat B."/>
            <person name="Kuo A."/>
            <person name="Liang C."/>
            <person name="Lipzen A."/>
            <person name="Lutzoni F."/>
            <person name="Magnuson J."/>
            <person name="Mondo S."/>
            <person name="Nolan M."/>
            <person name="Ohm R."/>
            <person name="Pangilinan J."/>
            <person name="Park H.-J."/>
            <person name="Ramirez L."/>
            <person name="Alfaro M."/>
            <person name="Sun H."/>
            <person name="Tritt A."/>
            <person name="Yoshinaga Y."/>
            <person name="Zwiers L.-H."/>
            <person name="Turgeon B."/>
            <person name="Goodwin S."/>
            <person name="Spatafora J."/>
            <person name="Crous P."/>
            <person name="Grigoriev I."/>
        </authorList>
    </citation>
    <scope>NUCLEOTIDE SEQUENCE</scope>
    <source>
        <strain evidence="4">CBS 113979</strain>
    </source>
</reference>
<keyword evidence="2" id="KW-0812">Transmembrane</keyword>
<dbReference type="Proteomes" id="UP000800041">
    <property type="component" value="Unassembled WGS sequence"/>
</dbReference>
<evidence type="ECO:0000313" key="4">
    <source>
        <dbReference type="EMBL" id="KAF1991822.1"/>
    </source>
</evidence>
<evidence type="ECO:0000256" key="1">
    <source>
        <dbReference type="SAM" id="MobiDB-lite"/>
    </source>
</evidence>
<name>A0A6G1HFJ6_9PEZI</name>
<organism evidence="4 5">
    <name type="scientific">Aulographum hederae CBS 113979</name>
    <dbReference type="NCBI Taxonomy" id="1176131"/>
    <lineage>
        <taxon>Eukaryota</taxon>
        <taxon>Fungi</taxon>
        <taxon>Dikarya</taxon>
        <taxon>Ascomycota</taxon>
        <taxon>Pezizomycotina</taxon>
        <taxon>Dothideomycetes</taxon>
        <taxon>Pleosporomycetidae</taxon>
        <taxon>Aulographales</taxon>
        <taxon>Aulographaceae</taxon>
    </lineage>
</organism>
<dbReference type="PANTHER" id="PTHR39460:SF1">
    <property type="entry name" value="C6 TRANSCRIPTION FACTOR"/>
    <property type="match status" value="1"/>
</dbReference>
<proteinExistence type="predicted"/>
<feature type="region of interest" description="Disordered" evidence="1">
    <location>
        <begin position="80"/>
        <end position="127"/>
    </location>
</feature>
<evidence type="ECO:0000256" key="2">
    <source>
        <dbReference type="SAM" id="Phobius"/>
    </source>
</evidence>
<evidence type="ECO:0000313" key="5">
    <source>
        <dbReference type="Proteomes" id="UP000800041"/>
    </source>
</evidence>
<accession>A0A6G1HFJ6</accession>
<dbReference type="InterPro" id="IPR056146">
    <property type="entry name" value="DUF7729"/>
</dbReference>
<feature type="domain" description="DUF7729" evidence="3">
    <location>
        <begin position="172"/>
        <end position="377"/>
    </location>
</feature>
<gene>
    <name evidence="4" type="ORF">K402DRAFT_416350</name>
</gene>
<dbReference type="EMBL" id="ML977138">
    <property type="protein sequence ID" value="KAF1991822.1"/>
    <property type="molecule type" value="Genomic_DNA"/>
</dbReference>
<sequence>MEPTTCRAPRTKSTASRHDHWDDWAWNASCHHKSLGRPRRATPSRHNSTLSTLTAPLSVRLNLLLLVLLLWSLLCSPTDAASQKGDRRRSALASIASPGELLVDRSEPPTPPSLRMPHQERDTGTVSTVTVKPAQSTLSFGLASTAVSNGSPTTATASASIFTAPSSASDSPLPVPFDTNLGNNFTSTTCPNFFDSFLNNADFKTCYPFSLLLGTSTGFFAASKSLVRITRTLDATCNVDFDKCSALMARLGQQIQSENVCGAEFRATNPPVLQAYDGFIAYQTMYQAACLRDTNGQYCFADAITNTSSTSDAYPYYLPVGVDLPGGSRPTCNKCLKDTMIIFAGSASNATQPISQTYGNAAQQINIGCGPEFVNDNVMVNSGSSTVLGLLAGGGLPRWVVLLTLLIVYFS</sequence>